<dbReference type="Gene3D" id="3.50.30.30">
    <property type="match status" value="1"/>
</dbReference>
<dbReference type="GO" id="GO:0008235">
    <property type="term" value="F:metalloexopeptidase activity"/>
    <property type="evidence" value="ECO:0007669"/>
    <property type="project" value="InterPro"/>
</dbReference>
<evidence type="ECO:0000313" key="5">
    <source>
        <dbReference type="Proteomes" id="UP000317624"/>
    </source>
</evidence>
<evidence type="ECO:0000256" key="1">
    <source>
        <dbReference type="SAM" id="Phobius"/>
    </source>
</evidence>
<dbReference type="NCBIfam" id="NF037970">
    <property type="entry name" value="vanZ_1"/>
    <property type="match status" value="1"/>
</dbReference>
<feature type="transmembrane region" description="Helical" evidence="1">
    <location>
        <begin position="137"/>
        <end position="158"/>
    </location>
</feature>
<evidence type="ECO:0000313" key="4">
    <source>
        <dbReference type="EMBL" id="TVT37783.1"/>
    </source>
</evidence>
<dbReference type="SUPFAM" id="SSF53187">
    <property type="entry name" value="Zn-dependent exopeptidases"/>
    <property type="match status" value="1"/>
</dbReference>
<feature type="domain" description="Peptidase M28" evidence="2">
    <location>
        <begin position="409"/>
        <end position="591"/>
    </location>
</feature>
<dbReference type="Gene3D" id="3.40.630.10">
    <property type="entry name" value="Zn peptidases"/>
    <property type="match status" value="1"/>
</dbReference>
<organism evidence="4 5">
    <name type="scientific">Hymenobacter setariae</name>
    <dbReference type="NCBI Taxonomy" id="2594794"/>
    <lineage>
        <taxon>Bacteria</taxon>
        <taxon>Pseudomonadati</taxon>
        <taxon>Bacteroidota</taxon>
        <taxon>Cytophagia</taxon>
        <taxon>Cytophagales</taxon>
        <taxon>Hymenobacteraceae</taxon>
        <taxon>Hymenobacter</taxon>
    </lineage>
</organism>
<sequence length="612" mass="66868">MPRNALRSAWRSFWLFSLARFCCLLRLLMAQSSSRKLYAVPPVLWAIIMLVLTLTPAKEMPRTPDWKLLAFDTAAHAGVFAVLAVLSWVALRQQRRWPALAQRPAMPVLIGSVLFGGLIEILQYLMAVGRQAEWSDLVGDSLGAALALLLISGGWHWWTRRQMATSLLLLLLSSSLFFVRPAQAQAPDLGRARRTIEALAAPNMHGRGYVQGGEHQAAAYLRGRLRQLGLQPLAPDFMQSFTLDVNTFPGKLELQLGYQSRLSMPAVSFTPGIDFIASPESPSAATTAASLIPADTAALYGGEAKARELLSGYLDSKPNQFLVLSQRAENQLTAPSNADLLAKWERMYKARLVLVNKLTASVAEQQGKQPHLEVLASKWPPGQTSNAAAPFTATLRVDAELKRNYQTQNLAAIVRGRTQPDSFLVVSAHYDHLGMMGNKTYFPGANDNASGVALLLELAAHYARPENRPIYSVVFLLFGAEEAGLVGSRYFVAHPLVPLPHIKFLVNLDLLGTGEEGATVVNGKVYEPAYQRLTALNEAHHYLPRLTARGRAANSDHFPFSEAGVPAFFLYTRGGSQAYHDVHDVPGALSLAGFAGAFGLVRDFLNDLGARP</sequence>
<dbReference type="PANTHER" id="PTHR12147:SF26">
    <property type="entry name" value="PEPTIDASE M28 DOMAIN-CONTAINING PROTEIN"/>
    <property type="match status" value="1"/>
</dbReference>
<dbReference type="AlphaFoldDB" id="A0A558BMS0"/>
<evidence type="ECO:0000259" key="2">
    <source>
        <dbReference type="Pfam" id="PF04389"/>
    </source>
</evidence>
<dbReference type="Pfam" id="PF04892">
    <property type="entry name" value="VanZ"/>
    <property type="match status" value="1"/>
</dbReference>
<dbReference type="Pfam" id="PF04389">
    <property type="entry name" value="Peptidase_M28"/>
    <property type="match status" value="1"/>
</dbReference>
<keyword evidence="1" id="KW-0812">Transmembrane</keyword>
<keyword evidence="1" id="KW-0472">Membrane</keyword>
<dbReference type="Proteomes" id="UP000317624">
    <property type="component" value="Unassembled WGS sequence"/>
</dbReference>
<protein>
    <submittedName>
        <fullName evidence="4">M28 family peptidase</fullName>
    </submittedName>
</protein>
<feature type="transmembrane region" description="Helical" evidence="1">
    <location>
        <begin position="105"/>
        <end position="125"/>
    </location>
</feature>
<feature type="transmembrane region" description="Helical" evidence="1">
    <location>
        <begin position="40"/>
        <end position="57"/>
    </location>
</feature>
<keyword evidence="5" id="KW-1185">Reference proteome</keyword>
<feature type="transmembrane region" description="Helical" evidence="1">
    <location>
        <begin position="164"/>
        <end position="182"/>
    </location>
</feature>
<feature type="transmembrane region" description="Helical" evidence="1">
    <location>
        <begin position="69"/>
        <end position="90"/>
    </location>
</feature>
<proteinExistence type="predicted"/>
<dbReference type="InterPro" id="IPR006976">
    <property type="entry name" value="VanZ-like"/>
</dbReference>
<gene>
    <name evidence="4" type="ORF">FNT36_21680</name>
</gene>
<keyword evidence="1" id="KW-1133">Transmembrane helix</keyword>
<name>A0A558BMS0_9BACT</name>
<reference evidence="4 5" key="1">
    <citation type="submission" date="2019-07" db="EMBL/GenBank/DDBJ databases">
        <title>Hymenobacter sp. straun FUR1 Genome sequencing and assembly.</title>
        <authorList>
            <person name="Chhetri G."/>
        </authorList>
    </citation>
    <scope>NUCLEOTIDE SEQUENCE [LARGE SCALE GENOMIC DNA]</scope>
    <source>
        <strain evidence="4 5">Fur1</strain>
    </source>
</reference>
<accession>A0A558BMS0</accession>
<dbReference type="PANTHER" id="PTHR12147">
    <property type="entry name" value="METALLOPEPTIDASE M28 FAMILY MEMBER"/>
    <property type="match status" value="1"/>
</dbReference>
<comment type="caution">
    <text evidence="4">The sequence shown here is derived from an EMBL/GenBank/DDBJ whole genome shotgun (WGS) entry which is preliminary data.</text>
</comment>
<dbReference type="GO" id="GO:0006508">
    <property type="term" value="P:proteolysis"/>
    <property type="evidence" value="ECO:0007669"/>
    <property type="project" value="InterPro"/>
</dbReference>
<evidence type="ECO:0000259" key="3">
    <source>
        <dbReference type="Pfam" id="PF04892"/>
    </source>
</evidence>
<dbReference type="EMBL" id="VMRJ01000006">
    <property type="protein sequence ID" value="TVT37783.1"/>
    <property type="molecule type" value="Genomic_DNA"/>
</dbReference>
<feature type="domain" description="VanZ-like" evidence="3">
    <location>
        <begin position="52"/>
        <end position="151"/>
    </location>
</feature>
<dbReference type="InterPro" id="IPR045175">
    <property type="entry name" value="M28_fam"/>
</dbReference>
<dbReference type="OrthoDB" id="345880at2"/>
<dbReference type="InterPro" id="IPR007484">
    <property type="entry name" value="Peptidase_M28"/>
</dbReference>